<evidence type="ECO:0000256" key="4">
    <source>
        <dbReference type="ARBA" id="ARBA00014657"/>
    </source>
</evidence>
<evidence type="ECO:0000256" key="14">
    <source>
        <dbReference type="SAM" id="Phobius"/>
    </source>
</evidence>
<dbReference type="InterPro" id="IPR017568">
    <property type="entry name" value="3-oxoacyl-ACP_synth-2"/>
</dbReference>
<feature type="domain" description="Ketosynthase family 3 (KS3)" evidence="15">
    <location>
        <begin position="3"/>
        <end position="410"/>
    </location>
</feature>
<keyword evidence="14" id="KW-0472">Membrane</keyword>
<comment type="catalytic activity">
    <reaction evidence="11">
        <text>a fatty acyl-[ACP] + malonyl-[ACP] + H(+) = a 3-oxoacyl-[ACP] + holo-[ACP] + CO2</text>
        <dbReference type="Rhea" id="RHEA:22836"/>
        <dbReference type="Rhea" id="RHEA-COMP:9623"/>
        <dbReference type="Rhea" id="RHEA-COMP:9685"/>
        <dbReference type="Rhea" id="RHEA-COMP:9916"/>
        <dbReference type="Rhea" id="RHEA-COMP:14125"/>
        <dbReference type="ChEBI" id="CHEBI:15378"/>
        <dbReference type="ChEBI" id="CHEBI:16526"/>
        <dbReference type="ChEBI" id="CHEBI:64479"/>
        <dbReference type="ChEBI" id="CHEBI:78449"/>
        <dbReference type="ChEBI" id="CHEBI:78776"/>
        <dbReference type="ChEBI" id="CHEBI:138651"/>
    </reaction>
</comment>
<feature type="active site" description="For beta-ketoacyl synthase activity" evidence="12">
    <location>
        <position position="164"/>
    </location>
</feature>
<dbReference type="eggNOG" id="COG0304">
    <property type="taxonomic scope" value="Bacteria"/>
</dbReference>
<keyword evidence="6 11" id="KW-0808">Transferase</keyword>
<comment type="pathway">
    <text evidence="1 11">Lipid metabolism; fatty acid biosynthesis.</text>
</comment>
<keyword evidence="17" id="KW-1185">Reference proteome</keyword>
<keyword evidence="14" id="KW-1133">Transmembrane helix</keyword>
<dbReference type="EMBL" id="ABTR02000001">
    <property type="protein sequence ID" value="EFC92332.1"/>
    <property type="molecule type" value="Genomic_DNA"/>
</dbReference>
<comment type="similarity">
    <text evidence="2 11 13">Belongs to the thiolase-like superfamily. Beta-ketoacyl-ACP synthases family.</text>
</comment>
<dbReference type="PaxDb" id="469381-Dpep_2310"/>
<dbReference type="PROSITE" id="PS00606">
    <property type="entry name" value="KS3_1"/>
    <property type="match status" value="1"/>
</dbReference>
<proteinExistence type="inferred from homology"/>
<dbReference type="STRING" id="469381.Dpep_2310"/>
<keyword evidence="10 11" id="KW-0012">Acyltransferase</keyword>
<evidence type="ECO:0000256" key="13">
    <source>
        <dbReference type="RuleBase" id="RU003694"/>
    </source>
</evidence>
<evidence type="ECO:0000256" key="12">
    <source>
        <dbReference type="PIRSR" id="PIRSR000447-1"/>
    </source>
</evidence>
<evidence type="ECO:0000256" key="6">
    <source>
        <dbReference type="ARBA" id="ARBA00022679"/>
    </source>
</evidence>
<evidence type="ECO:0000256" key="8">
    <source>
        <dbReference type="ARBA" id="ARBA00023098"/>
    </source>
</evidence>
<evidence type="ECO:0000259" key="15">
    <source>
        <dbReference type="PROSITE" id="PS52004"/>
    </source>
</evidence>
<dbReference type="FunFam" id="3.40.47.10:FF:000009">
    <property type="entry name" value="3-oxoacyl-[acyl-carrier-protein] synthase 2"/>
    <property type="match status" value="1"/>
</dbReference>
<dbReference type="NCBIfam" id="TIGR03150">
    <property type="entry name" value="fabF"/>
    <property type="match status" value="1"/>
</dbReference>
<dbReference type="Gene3D" id="3.40.47.10">
    <property type="match status" value="1"/>
</dbReference>
<gene>
    <name evidence="16" type="ORF">Dpep_2310</name>
</gene>
<dbReference type="UniPathway" id="UPA00094"/>
<dbReference type="InterPro" id="IPR020841">
    <property type="entry name" value="PKS_Beta-ketoAc_synthase_dom"/>
</dbReference>
<keyword evidence="8" id="KW-0443">Lipid metabolism</keyword>
<dbReference type="PANTHER" id="PTHR11712:SF336">
    <property type="entry name" value="3-OXOACYL-[ACYL-CARRIER-PROTEIN] SYNTHASE, MITOCHONDRIAL"/>
    <property type="match status" value="1"/>
</dbReference>
<comment type="catalytic activity">
    <reaction evidence="11">
        <text>(9Z)-hexadecenoyl-[ACP] + malonyl-[ACP] + H(+) = 3-oxo-(11Z)-octadecenoyl-[ACP] + holo-[ACP] + CO2</text>
        <dbReference type="Rhea" id="RHEA:55040"/>
        <dbReference type="Rhea" id="RHEA-COMP:9623"/>
        <dbReference type="Rhea" id="RHEA-COMP:9685"/>
        <dbReference type="Rhea" id="RHEA-COMP:10800"/>
        <dbReference type="Rhea" id="RHEA-COMP:14074"/>
        <dbReference type="ChEBI" id="CHEBI:15378"/>
        <dbReference type="ChEBI" id="CHEBI:16526"/>
        <dbReference type="ChEBI" id="CHEBI:64479"/>
        <dbReference type="ChEBI" id="CHEBI:78449"/>
        <dbReference type="ChEBI" id="CHEBI:83989"/>
        <dbReference type="ChEBI" id="CHEBI:138538"/>
        <dbReference type="EC" id="2.3.1.179"/>
    </reaction>
</comment>
<dbReference type="PANTHER" id="PTHR11712">
    <property type="entry name" value="POLYKETIDE SYNTHASE-RELATED"/>
    <property type="match status" value="1"/>
</dbReference>
<keyword evidence="7" id="KW-0276">Fatty acid metabolism</keyword>
<dbReference type="InterPro" id="IPR014031">
    <property type="entry name" value="Ketoacyl_synth_C"/>
</dbReference>
<organism evidence="16 17">
    <name type="scientific">Dethiosulfovibrio peptidovorans DSM 11002</name>
    <dbReference type="NCBI Taxonomy" id="469381"/>
    <lineage>
        <taxon>Bacteria</taxon>
        <taxon>Thermotogati</taxon>
        <taxon>Synergistota</taxon>
        <taxon>Synergistia</taxon>
        <taxon>Synergistales</taxon>
        <taxon>Dethiosulfovibrionaceae</taxon>
        <taxon>Dethiosulfovibrio</taxon>
    </lineage>
</organism>
<dbReference type="SUPFAM" id="SSF53901">
    <property type="entry name" value="Thiolase-like"/>
    <property type="match status" value="2"/>
</dbReference>
<keyword evidence="9 11" id="KW-0275">Fatty acid biosynthesis</keyword>
<dbReference type="InterPro" id="IPR016039">
    <property type="entry name" value="Thiolase-like"/>
</dbReference>
<dbReference type="Pfam" id="PF00109">
    <property type="entry name" value="ketoacyl-synt"/>
    <property type="match status" value="1"/>
</dbReference>
<accession>D2Z471</accession>
<dbReference type="PIRSF" id="PIRSF000447">
    <property type="entry name" value="KAS_II"/>
    <property type="match status" value="1"/>
</dbReference>
<keyword evidence="5 11" id="KW-0444">Lipid biosynthesis</keyword>
<evidence type="ECO:0000256" key="5">
    <source>
        <dbReference type="ARBA" id="ARBA00022516"/>
    </source>
</evidence>
<evidence type="ECO:0000256" key="11">
    <source>
        <dbReference type="PIRNR" id="PIRNR000447"/>
    </source>
</evidence>
<evidence type="ECO:0000313" key="16">
    <source>
        <dbReference type="EMBL" id="EFC92332.1"/>
    </source>
</evidence>
<dbReference type="NCBIfam" id="NF005589">
    <property type="entry name" value="PRK07314.1"/>
    <property type="match status" value="1"/>
</dbReference>
<evidence type="ECO:0000256" key="2">
    <source>
        <dbReference type="ARBA" id="ARBA00008467"/>
    </source>
</evidence>
<reference evidence="16 17" key="1">
    <citation type="journal article" date="2010" name="Stand. Genomic Sci.">
        <title>Permanent draft genome sequence of Dethiosulfovibrio peptidovorans type strain (SEBR 4207).</title>
        <authorList>
            <person name="Labutti K."/>
            <person name="Mayilraj S."/>
            <person name="Clum A."/>
            <person name="Lucas S."/>
            <person name="Glavina Del Rio T."/>
            <person name="Nolan M."/>
            <person name="Tice H."/>
            <person name="Cheng J.F."/>
            <person name="Pitluck S."/>
            <person name="Liolios K."/>
            <person name="Ivanova N."/>
            <person name="Mavromatis K."/>
            <person name="Mikhailova N."/>
            <person name="Pati A."/>
            <person name="Goodwin L."/>
            <person name="Chen A."/>
            <person name="Palaniappan K."/>
            <person name="Land M."/>
            <person name="Hauser L."/>
            <person name="Chang Y.J."/>
            <person name="Jeffries C.D."/>
            <person name="Rohde M."/>
            <person name="Spring S."/>
            <person name="Goker M."/>
            <person name="Woyke T."/>
            <person name="Bristow J."/>
            <person name="Eisen J.A."/>
            <person name="Markowitz V."/>
            <person name="Hugenholtz P."/>
            <person name="Kyrpides N.C."/>
            <person name="Klenk H.P."/>
            <person name="Lapidus A."/>
        </authorList>
    </citation>
    <scope>NUCLEOTIDE SEQUENCE [LARGE SCALE GENOMIC DNA]</scope>
    <source>
        <strain evidence="16 17">DSM 11002</strain>
    </source>
</reference>
<name>D2Z471_9BACT</name>
<sequence>MKDRRVVITGLGVVSPIANGREAYWQALKEGKNGVGAITCFDASEFSVQVGAEVKDFDPTQWLPKKEAKRSDRVIQFAVAASDMAMEDAGLKAEDLDSNRFGVYIGSGQGGIETCFDSFQTMMTKGPKRVSPFFIPMMIGNMSAAYVAIRHQAKGPNMCVVTACATSIHSIGEATRTIERGDADVMLCGGTEVALRSICVAGFAAMKALSTRNDEPERASRPFDKDRDGFVIGEGAGVLVLETLESAKARGAHIYGEVVGYGSTCDAGHITAPDPEGKGAIRAMKIAMDQAGWSVDQVDLINAHGTSTPLNDKVESIAIRNLFGESTDRVMVNSTKSMIGHCLGAAGALETVAALQSVEEGIVHPTLNLDQKDPDCDVNVITETTEAKVDRFLVNSFGFGGHNGVLAIQRFSD</sequence>
<dbReference type="Pfam" id="PF02801">
    <property type="entry name" value="Ketoacyl-synt_C"/>
    <property type="match status" value="1"/>
</dbReference>
<dbReference type="InterPro" id="IPR000794">
    <property type="entry name" value="Beta-ketoacyl_synthase"/>
</dbReference>
<evidence type="ECO:0000256" key="1">
    <source>
        <dbReference type="ARBA" id="ARBA00005194"/>
    </source>
</evidence>
<dbReference type="GO" id="GO:0005829">
    <property type="term" value="C:cytosol"/>
    <property type="evidence" value="ECO:0007669"/>
    <property type="project" value="TreeGrafter"/>
</dbReference>
<dbReference type="InterPro" id="IPR018201">
    <property type="entry name" value="Ketoacyl_synth_AS"/>
</dbReference>
<dbReference type="GO" id="GO:0004315">
    <property type="term" value="F:3-oxoacyl-[acyl-carrier-protein] synthase activity"/>
    <property type="evidence" value="ECO:0007669"/>
    <property type="project" value="UniProtKB-UniRule"/>
</dbReference>
<evidence type="ECO:0000256" key="9">
    <source>
        <dbReference type="ARBA" id="ARBA00023160"/>
    </source>
</evidence>
<comment type="function">
    <text evidence="11">Involved in the type II fatty acid elongation cycle. Catalyzes the elongation of a wide range of acyl-ACP by the addition of two carbons from malonyl-ACP to an acyl acceptor. Can efficiently catalyze the conversion of palmitoleoyl-ACP (cis-hexadec-9-enoyl-ACP) to cis-vaccenoyl-ACP (cis-octadec-11-enoyl-ACP), an essential step in the thermal regulation of fatty acid composition.</text>
</comment>
<dbReference type="Proteomes" id="UP000006427">
    <property type="component" value="Unassembled WGS sequence"/>
</dbReference>
<evidence type="ECO:0000256" key="7">
    <source>
        <dbReference type="ARBA" id="ARBA00022832"/>
    </source>
</evidence>
<keyword evidence="14" id="KW-0812">Transmembrane</keyword>
<dbReference type="PROSITE" id="PS52004">
    <property type="entry name" value="KS3_2"/>
    <property type="match status" value="1"/>
</dbReference>
<dbReference type="InterPro" id="IPR014030">
    <property type="entry name" value="Ketoacyl_synth_N"/>
</dbReference>
<evidence type="ECO:0000313" key="17">
    <source>
        <dbReference type="Proteomes" id="UP000006427"/>
    </source>
</evidence>
<evidence type="ECO:0000256" key="10">
    <source>
        <dbReference type="ARBA" id="ARBA00023315"/>
    </source>
</evidence>
<dbReference type="GO" id="GO:0006633">
    <property type="term" value="P:fatty acid biosynthetic process"/>
    <property type="evidence" value="ECO:0007669"/>
    <property type="project" value="UniProtKB-UniRule"/>
</dbReference>
<dbReference type="SMART" id="SM00825">
    <property type="entry name" value="PKS_KS"/>
    <property type="match status" value="1"/>
</dbReference>
<comment type="caution">
    <text evidence="16">The sequence shown here is derived from an EMBL/GenBank/DDBJ whole genome shotgun (WGS) entry which is preliminary data.</text>
</comment>
<dbReference type="CDD" id="cd00834">
    <property type="entry name" value="KAS_I_II"/>
    <property type="match status" value="1"/>
</dbReference>
<dbReference type="EC" id="2.3.1.179" evidence="3 11"/>
<protein>
    <recommendedName>
        <fullName evidence="4 11">3-oxoacyl-[acyl-carrier-protein] synthase 2</fullName>
        <ecNumber evidence="3 11">2.3.1.179</ecNumber>
    </recommendedName>
</protein>
<dbReference type="AlphaFoldDB" id="D2Z471"/>
<feature type="transmembrane region" description="Helical" evidence="14">
    <location>
        <begin position="130"/>
        <end position="149"/>
    </location>
</feature>
<evidence type="ECO:0000256" key="3">
    <source>
        <dbReference type="ARBA" id="ARBA00012356"/>
    </source>
</evidence>
<dbReference type="RefSeq" id="WP_005662311.1">
    <property type="nucleotide sequence ID" value="NZ_ABTR02000001.1"/>
</dbReference>